<dbReference type="SUPFAM" id="SSF82171">
    <property type="entry name" value="DPP6 N-terminal domain-like"/>
    <property type="match status" value="1"/>
</dbReference>
<evidence type="ECO:0000259" key="2">
    <source>
        <dbReference type="Pfam" id="PF21101"/>
    </source>
</evidence>
<name>A0ABT9ZI61_9BACI</name>
<reference evidence="3 4" key="1">
    <citation type="submission" date="2023-07" db="EMBL/GenBank/DDBJ databases">
        <title>Genomic Encyclopedia of Type Strains, Phase IV (KMG-IV): sequencing the most valuable type-strain genomes for metagenomic binning, comparative biology and taxonomic classification.</title>
        <authorList>
            <person name="Goeker M."/>
        </authorList>
    </citation>
    <scope>NUCLEOTIDE SEQUENCE [LARGE SCALE GENOMIC DNA]</scope>
    <source>
        <strain evidence="3 4">DSM 29005</strain>
    </source>
</reference>
<dbReference type="Proteomes" id="UP001234495">
    <property type="component" value="Unassembled WGS sequence"/>
</dbReference>
<dbReference type="EMBL" id="JAUSUD010000016">
    <property type="protein sequence ID" value="MDQ0231973.1"/>
    <property type="molecule type" value="Genomic_DNA"/>
</dbReference>
<organism evidence="3 4">
    <name type="scientific">Metabacillus malikii</name>
    <dbReference type="NCBI Taxonomy" id="1504265"/>
    <lineage>
        <taxon>Bacteria</taxon>
        <taxon>Bacillati</taxon>
        <taxon>Bacillota</taxon>
        <taxon>Bacilli</taxon>
        <taxon>Bacillales</taxon>
        <taxon>Bacillaceae</taxon>
        <taxon>Metabacillus</taxon>
    </lineage>
</organism>
<proteinExistence type="predicted"/>
<comment type="caution">
    <text evidence="3">The sequence shown here is derived from an EMBL/GenBank/DDBJ whole genome shotgun (WGS) entry which is preliminary data.</text>
</comment>
<gene>
    <name evidence="3" type="ORF">J2S19_003258</name>
</gene>
<accession>A0ABT9ZI61</accession>
<dbReference type="Pfam" id="PF21101">
    <property type="entry name" value="YqgU"/>
    <property type="match status" value="1"/>
</dbReference>
<feature type="compositionally biased region" description="Basic and acidic residues" evidence="1">
    <location>
        <begin position="19"/>
        <end position="38"/>
    </location>
</feature>
<evidence type="ECO:0000256" key="1">
    <source>
        <dbReference type="SAM" id="MobiDB-lite"/>
    </source>
</evidence>
<feature type="region of interest" description="Disordered" evidence="1">
    <location>
        <begin position="19"/>
        <end position="40"/>
    </location>
</feature>
<feature type="domain" description="YqgU-like 6-bladed beta-propeller" evidence="2">
    <location>
        <begin position="83"/>
        <end position="339"/>
    </location>
</feature>
<evidence type="ECO:0000313" key="3">
    <source>
        <dbReference type="EMBL" id="MDQ0231973.1"/>
    </source>
</evidence>
<evidence type="ECO:0000313" key="4">
    <source>
        <dbReference type="Proteomes" id="UP001234495"/>
    </source>
</evidence>
<keyword evidence="4" id="KW-1185">Reference proteome</keyword>
<sequence>MLTVLLCVGCVSSNQQEENVKKELSSKKEAQKSEDKPKTNKKTLAIPLEVNEEQFSTVLDWMDEETLFYTTNSPVGTKIHTYNIFTGESTLFYELDAPLVQFEANVNQSLFFIHTSPSPDVAEILIIDDDAKLQYKANIKTNELEYTWNQVNGEQLFISSFDENWSFSTSILNVDTKQMIDNPFEIPFIQWARDSDITYLKWDQDIPALTAPLYSYDINKKTESLISNDVVANTNFINVMSTIELIDNHGTAYVKFYRYDDHKLLSEMKTRLVSLFSEWSVPSHDMHNDLYVTVEVDENLSTYSLISFNYKTKKKETIYSNLENLPIKISPDGQYVLYGASLEYIIDIKNKQMQDIIKLA</sequence>
<protein>
    <recommendedName>
        <fullName evidence="2">YqgU-like 6-bladed beta-propeller domain-containing protein</fullName>
    </recommendedName>
</protein>
<dbReference type="InterPro" id="IPR048421">
    <property type="entry name" value="YqgU_beta-prop"/>
</dbReference>